<dbReference type="Proteomes" id="UP000494040">
    <property type="component" value="Unassembled WGS sequence"/>
</dbReference>
<feature type="signal peptide" evidence="2">
    <location>
        <begin position="1"/>
        <end position="16"/>
    </location>
</feature>
<accession>A0A8I6SNI5</accession>
<organism evidence="3 4">
    <name type="scientific">Cimex lectularius</name>
    <name type="common">Bed bug</name>
    <name type="synonym">Acanthia lectularia</name>
    <dbReference type="NCBI Taxonomy" id="79782"/>
    <lineage>
        <taxon>Eukaryota</taxon>
        <taxon>Metazoa</taxon>
        <taxon>Ecdysozoa</taxon>
        <taxon>Arthropoda</taxon>
        <taxon>Hexapoda</taxon>
        <taxon>Insecta</taxon>
        <taxon>Pterygota</taxon>
        <taxon>Neoptera</taxon>
        <taxon>Paraneoptera</taxon>
        <taxon>Hemiptera</taxon>
        <taxon>Heteroptera</taxon>
        <taxon>Panheteroptera</taxon>
        <taxon>Cimicomorpha</taxon>
        <taxon>Cimicidae</taxon>
        <taxon>Cimex</taxon>
    </lineage>
</organism>
<feature type="chain" id="PRO_5035148843" evidence="2">
    <location>
        <begin position="17"/>
        <end position="352"/>
    </location>
</feature>
<name>A0A8I6SNI5_CIMLE</name>
<reference evidence="3" key="1">
    <citation type="submission" date="2022-01" db="UniProtKB">
        <authorList>
            <consortium name="EnsemblMetazoa"/>
        </authorList>
    </citation>
    <scope>IDENTIFICATION</scope>
</reference>
<evidence type="ECO:0000313" key="3">
    <source>
        <dbReference type="EnsemblMetazoa" id="XP_024084331.1"/>
    </source>
</evidence>
<keyword evidence="2" id="KW-0732">Signal</keyword>
<keyword evidence="4" id="KW-1185">Reference proteome</keyword>
<dbReference type="RefSeq" id="XP_024084331.1">
    <property type="nucleotide sequence ID" value="XM_024228563.1"/>
</dbReference>
<evidence type="ECO:0000313" key="4">
    <source>
        <dbReference type="Proteomes" id="UP000494040"/>
    </source>
</evidence>
<proteinExistence type="predicted"/>
<dbReference type="KEGG" id="clec:106670590"/>
<dbReference type="EnsemblMetazoa" id="XM_024228563.1">
    <property type="protein sequence ID" value="XP_024084331.1"/>
    <property type="gene ID" value="LOC106670590"/>
</dbReference>
<evidence type="ECO:0000256" key="2">
    <source>
        <dbReference type="SAM" id="SignalP"/>
    </source>
</evidence>
<dbReference type="OMA" id="TTITHKI"/>
<dbReference type="AlphaFoldDB" id="A0A8I6SNI5"/>
<dbReference type="GeneID" id="106670590"/>
<evidence type="ECO:0000256" key="1">
    <source>
        <dbReference type="SAM" id="MobiDB-lite"/>
    </source>
</evidence>
<dbReference type="OrthoDB" id="6631364at2759"/>
<feature type="region of interest" description="Disordered" evidence="1">
    <location>
        <begin position="175"/>
        <end position="196"/>
    </location>
</feature>
<protein>
    <submittedName>
        <fullName evidence="3">Uncharacterized protein</fullName>
    </submittedName>
</protein>
<sequence>MRAVFILLALFGSALSAPVLPEEAPEEQTVQLTPELKFEMIRDLQNEVLKTATLKAIAETIKLEQIAEDKLLEAAVETLEEEPSPERTEKLKEVEKLLKRDKRAVQLLNGILGGSSGGGGAEAGASAGSDLGSLLNLVGPILGSSSGGGGGGGTGGDAGSGSGSILNLAVPLLSSSSGGGGDGEGEDGDGAGGSSDLSSLLSLVGPLLGSSSGGGGGADAEGGASASAGSDSGSILNLIGPLLGSSSGGGAGDSEAGGSSNLGSILSLSTSSKGGHEAEGGVAVVAGVDPHMSLLSSLKGPKFALVGDKIQLLMRVKFGILNKILTTLTNKIAAASLPAAEVHSLQGLHYPH</sequence>